<name>A0ABS8EHM8_9ACTN</name>
<dbReference type="PROSITE" id="PS51904">
    <property type="entry name" value="GLYCOSYL_HYDROL_F25_2"/>
    <property type="match status" value="1"/>
</dbReference>
<keyword evidence="5" id="KW-1185">Reference proteome</keyword>
<dbReference type="InterPro" id="IPR018077">
    <property type="entry name" value="Glyco_hydro_fam25_subgr"/>
</dbReference>
<comment type="similarity">
    <text evidence="1">Belongs to the glycosyl hydrolase 25 family.</text>
</comment>
<dbReference type="RefSeq" id="WP_229343545.1">
    <property type="nucleotide sequence ID" value="NZ_JAINUL010000001.1"/>
</dbReference>
<evidence type="ECO:0000256" key="3">
    <source>
        <dbReference type="ARBA" id="ARBA00023295"/>
    </source>
</evidence>
<dbReference type="EMBL" id="JAINUL010000001">
    <property type="protein sequence ID" value="MCC0100209.1"/>
    <property type="molecule type" value="Genomic_DNA"/>
</dbReference>
<reference evidence="4 5" key="1">
    <citation type="submission" date="2021-08" db="EMBL/GenBank/DDBJ databases">
        <title>Genomic Architecture of Streptomyces flavotricini NGL1 and Streptomyces erythrochromogenes HMS4 With Differential Plant Beneficial attributes and laccase production capabilities.</title>
        <authorList>
            <person name="Salwan R."/>
            <person name="Kaur R."/>
            <person name="Sharma V."/>
        </authorList>
    </citation>
    <scope>NUCLEOTIDE SEQUENCE [LARGE SCALE GENOMIC DNA]</scope>
    <source>
        <strain evidence="4 5">NGL1</strain>
    </source>
</reference>
<dbReference type="SMART" id="SM00641">
    <property type="entry name" value="Glyco_25"/>
    <property type="match status" value="1"/>
</dbReference>
<dbReference type="SUPFAM" id="SSF51445">
    <property type="entry name" value="(Trans)glycosidases"/>
    <property type="match status" value="1"/>
</dbReference>
<dbReference type="Pfam" id="PF01183">
    <property type="entry name" value="Glyco_hydro_25"/>
    <property type="match status" value="1"/>
</dbReference>
<evidence type="ECO:0000313" key="4">
    <source>
        <dbReference type="EMBL" id="MCC0100209.1"/>
    </source>
</evidence>
<dbReference type="CDD" id="cd00599">
    <property type="entry name" value="GH25_muramidase"/>
    <property type="match status" value="1"/>
</dbReference>
<protein>
    <submittedName>
        <fullName evidence="4">Glycoside hydrolase family 25 protein</fullName>
    </submittedName>
</protein>
<dbReference type="GO" id="GO:0016787">
    <property type="term" value="F:hydrolase activity"/>
    <property type="evidence" value="ECO:0007669"/>
    <property type="project" value="UniProtKB-KW"/>
</dbReference>
<gene>
    <name evidence="4" type="ORF">K7B10_36625</name>
</gene>
<sequence>MGIHGQDWASYQSDEPSLAGLDFVFTKITEGLGYTNPRWVRQRDHAKRHGLVWGAYHYPHMANDPEREADFFLDQAAWQPGDILVLDWEGYDNANAGVSKARQRAYKEDWLRYVKGRMPGHRVGMYCNADYWRNVDTTSYCGDFLWIATAGRRAGDPGIKAGWMFHQYDDNPVDKDYCPLPSREDLRAWALGSPEDDMPLSQADLDAVATAVWRHTETNAATGRPVDMGAVMAWMDKVHNNQTDAVARHIAATQAAVNALAAQLGQQHGVDTDTVVAAVRQAIADAVINVDIHVTGTPTPTG</sequence>
<dbReference type="InterPro" id="IPR017853">
    <property type="entry name" value="GH"/>
</dbReference>
<dbReference type="PANTHER" id="PTHR34135:SF2">
    <property type="entry name" value="LYSOZYME"/>
    <property type="match status" value="1"/>
</dbReference>
<accession>A0ABS8EHM8</accession>
<evidence type="ECO:0000256" key="2">
    <source>
        <dbReference type="ARBA" id="ARBA00022801"/>
    </source>
</evidence>
<proteinExistence type="inferred from homology"/>
<dbReference type="Gene3D" id="3.20.20.80">
    <property type="entry name" value="Glycosidases"/>
    <property type="match status" value="1"/>
</dbReference>
<organism evidence="4 5">
    <name type="scientific">Streptomyces flavotricini</name>
    <dbReference type="NCBI Taxonomy" id="66888"/>
    <lineage>
        <taxon>Bacteria</taxon>
        <taxon>Bacillati</taxon>
        <taxon>Actinomycetota</taxon>
        <taxon>Actinomycetes</taxon>
        <taxon>Kitasatosporales</taxon>
        <taxon>Streptomycetaceae</taxon>
        <taxon>Streptomyces</taxon>
    </lineage>
</organism>
<keyword evidence="2 4" id="KW-0378">Hydrolase</keyword>
<evidence type="ECO:0000256" key="1">
    <source>
        <dbReference type="ARBA" id="ARBA00010646"/>
    </source>
</evidence>
<keyword evidence="3" id="KW-0326">Glycosidase</keyword>
<comment type="caution">
    <text evidence="4">The sequence shown here is derived from an EMBL/GenBank/DDBJ whole genome shotgun (WGS) entry which is preliminary data.</text>
</comment>
<dbReference type="Proteomes" id="UP001520654">
    <property type="component" value="Unassembled WGS sequence"/>
</dbReference>
<dbReference type="InterPro" id="IPR002053">
    <property type="entry name" value="Glyco_hydro_25"/>
</dbReference>
<dbReference type="PANTHER" id="PTHR34135">
    <property type="entry name" value="LYSOZYME"/>
    <property type="match status" value="1"/>
</dbReference>
<evidence type="ECO:0000313" key="5">
    <source>
        <dbReference type="Proteomes" id="UP001520654"/>
    </source>
</evidence>